<comment type="caution">
    <text evidence="2">The sequence shown here is derived from an EMBL/GenBank/DDBJ whole genome shotgun (WGS) entry which is preliminary data.</text>
</comment>
<keyword evidence="3" id="KW-1185">Reference proteome</keyword>
<feature type="compositionally biased region" description="Low complexity" evidence="1">
    <location>
        <begin position="259"/>
        <end position="269"/>
    </location>
</feature>
<proteinExistence type="predicted"/>
<accession>A0ABD2LWX3</accession>
<dbReference type="EMBL" id="JBICBT010000235">
    <property type="protein sequence ID" value="KAL3119745.1"/>
    <property type="molecule type" value="Genomic_DNA"/>
</dbReference>
<protein>
    <submittedName>
        <fullName evidence="2">Uncharacterized protein</fullName>
    </submittedName>
</protein>
<feature type="compositionally biased region" description="Polar residues" evidence="1">
    <location>
        <begin position="117"/>
        <end position="134"/>
    </location>
</feature>
<gene>
    <name evidence="2" type="ORF">niasHT_006003</name>
</gene>
<evidence type="ECO:0000313" key="3">
    <source>
        <dbReference type="Proteomes" id="UP001620626"/>
    </source>
</evidence>
<feature type="region of interest" description="Disordered" evidence="1">
    <location>
        <begin position="113"/>
        <end position="142"/>
    </location>
</feature>
<feature type="region of interest" description="Disordered" evidence="1">
    <location>
        <begin position="238"/>
        <end position="293"/>
    </location>
</feature>
<organism evidence="2 3">
    <name type="scientific">Heterodera trifolii</name>
    <dbReference type="NCBI Taxonomy" id="157864"/>
    <lineage>
        <taxon>Eukaryota</taxon>
        <taxon>Metazoa</taxon>
        <taxon>Ecdysozoa</taxon>
        <taxon>Nematoda</taxon>
        <taxon>Chromadorea</taxon>
        <taxon>Rhabditida</taxon>
        <taxon>Tylenchina</taxon>
        <taxon>Tylenchomorpha</taxon>
        <taxon>Tylenchoidea</taxon>
        <taxon>Heteroderidae</taxon>
        <taxon>Heteroderinae</taxon>
        <taxon>Heterodera</taxon>
    </lineage>
</organism>
<evidence type="ECO:0000256" key="1">
    <source>
        <dbReference type="SAM" id="MobiDB-lite"/>
    </source>
</evidence>
<dbReference type="Proteomes" id="UP001620626">
    <property type="component" value="Unassembled WGS sequence"/>
</dbReference>
<dbReference type="AlphaFoldDB" id="A0ABD2LWX3"/>
<name>A0ABD2LWX3_9BILA</name>
<sequence>MSEQQRAGSSNTAKCGRKRDLAAVRHAFEMNKIKEEKRKLRMRRMEEVVQRERVLLKIHHEYRKAKSAVLSGQFRFSCSASSMVITIPQMAKANGQAAESFTIVIAYGPAEQGGPNAASSHAQPAAQKTVTQDSRPTDPRIARGVSCANSAAGCGPVTGNGRDGEANHHISQIITRSLTAVTGNAKAVVGQNCGVVCDSVGVRGAVTASATSSGRTSDFCATPLSAASSVLKLSQLPAPPKAPVLRSGGPTRPSKKQKIYSSDDSSSSDNGDRSASKCPLRILVSDDDEKVEQ</sequence>
<reference evidence="2 3" key="1">
    <citation type="submission" date="2024-10" db="EMBL/GenBank/DDBJ databases">
        <authorList>
            <person name="Kim D."/>
        </authorList>
    </citation>
    <scope>NUCLEOTIDE SEQUENCE [LARGE SCALE GENOMIC DNA]</scope>
    <source>
        <strain evidence="2">BH-2024</strain>
    </source>
</reference>
<evidence type="ECO:0000313" key="2">
    <source>
        <dbReference type="EMBL" id="KAL3119745.1"/>
    </source>
</evidence>